<organism evidence="2 3">
    <name type="scientific">Flexibacter flexilis DSM 6793</name>
    <dbReference type="NCBI Taxonomy" id="927664"/>
    <lineage>
        <taxon>Bacteria</taxon>
        <taxon>Pseudomonadati</taxon>
        <taxon>Bacteroidota</taxon>
        <taxon>Cytophagia</taxon>
        <taxon>Cytophagales</taxon>
        <taxon>Flexibacteraceae</taxon>
        <taxon>Flexibacter</taxon>
    </lineage>
</organism>
<keyword evidence="1" id="KW-0812">Transmembrane</keyword>
<evidence type="ECO:0000313" key="2">
    <source>
        <dbReference type="EMBL" id="SFC61521.1"/>
    </source>
</evidence>
<reference evidence="2 3" key="1">
    <citation type="submission" date="2016-10" db="EMBL/GenBank/DDBJ databases">
        <authorList>
            <person name="de Groot N.N."/>
        </authorList>
    </citation>
    <scope>NUCLEOTIDE SEQUENCE [LARGE SCALE GENOMIC DNA]</scope>
    <source>
        <strain evidence="2 3">DSM 6793</strain>
    </source>
</reference>
<dbReference type="RefSeq" id="WP_091513222.1">
    <property type="nucleotide sequence ID" value="NZ_FOLE01000007.1"/>
</dbReference>
<feature type="transmembrane region" description="Helical" evidence="1">
    <location>
        <begin position="66"/>
        <end position="87"/>
    </location>
</feature>
<dbReference type="Proteomes" id="UP000199514">
    <property type="component" value="Unassembled WGS sequence"/>
</dbReference>
<dbReference type="EMBL" id="FOLE01000007">
    <property type="protein sequence ID" value="SFC61521.1"/>
    <property type="molecule type" value="Genomic_DNA"/>
</dbReference>
<feature type="transmembrane region" description="Helical" evidence="1">
    <location>
        <begin position="249"/>
        <end position="274"/>
    </location>
</feature>
<evidence type="ECO:0000256" key="1">
    <source>
        <dbReference type="SAM" id="Phobius"/>
    </source>
</evidence>
<feature type="transmembrane region" description="Helical" evidence="1">
    <location>
        <begin position="372"/>
        <end position="391"/>
    </location>
</feature>
<sequence length="399" mass="46785">MKAQKSYLIILFLSLVFTISKAFRLPNDFAEAHWLIGYQFGFIKRALPGAFLNVLFPSGENMESKIIFISIILFLIFCAALFFLAYKIIKLSDFYFDDYVILLSFFSSSYIVFSAHFMGYYDNILILIVILSFLLISRNYLIFASMVLALGILTHESSLIMCLPLATFYVMIKFRDDDIKKKIQSFFELLIIPIVVFLLIYISNKNSSISMEVLQNHLQKFDFIKENRDFIVADGFTHSFLDYINEQRIYFWARIFEPTLIFKVGLPLFVIIWLSWEKIEKNKTNIILYSIYVLICILPLGLHAIAWDTGRIWGYTQIIAFLGYFLMRSQNLLKLQYQKAEIIIILLLIGIENLIMYTPLMDNLTEKFDMETRIIFFITVIAFVIINRFNITQKEEVCN</sequence>
<gene>
    <name evidence="2" type="ORF">SAMN05421780_107114</name>
</gene>
<dbReference type="OrthoDB" id="1226262at2"/>
<accession>A0A1I1KLG5</accession>
<proteinExistence type="predicted"/>
<feature type="transmembrane region" description="Helical" evidence="1">
    <location>
        <begin position="124"/>
        <end position="152"/>
    </location>
</feature>
<feature type="transmembrane region" description="Helical" evidence="1">
    <location>
        <begin position="158"/>
        <end position="174"/>
    </location>
</feature>
<feature type="transmembrane region" description="Helical" evidence="1">
    <location>
        <begin position="286"/>
        <end position="306"/>
    </location>
</feature>
<feature type="transmembrane region" description="Helical" evidence="1">
    <location>
        <begin position="340"/>
        <end position="360"/>
    </location>
</feature>
<keyword evidence="1" id="KW-0472">Membrane</keyword>
<keyword evidence="3" id="KW-1185">Reference proteome</keyword>
<protein>
    <recommendedName>
        <fullName evidence="4">EpsG family protein</fullName>
    </recommendedName>
</protein>
<dbReference type="STRING" id="927664.SAMN05421780_107114"/>
<name>A0A1I1KLG5_9BACT</name>
<feature type="transmembrane region" description="Helical" evidence="1">
    <location>
        <begin position="34"/>
        <end position="54"/>
    </location>
</feature>
<evidence type="ECO:0000313" key="3">
    <source>
        <dbReference type="Proteomes" id="UP000199514"/>
    </source>
</evidence>
<feature type="transmembrane region" description="Helical" evidence="1">
    <location>
        <begin position="312"/>
        <end position="328"/>
    </location>
</feature>
<dbReference type="AlphaFoldDB" id="A0A1I1KLG5"/>
<evidence type="ECO:0008006" key="4">
    <source>
        <dbReference type="Google" id="ProtNLM"/>
    </source>
</evidence>
<feature type="transmembrane region" description="Helical" evidence="1">
    <location>
        <begin position="99"/>
        <end position="117"/>
    </location>
</feature>
<keyword evidence="1" id="KW-1133">Transmembrane helix</keyword>
<feature type="transmembrane region" description="Helical" evidence="1">
    <location>
        <begin position="186"/>
        <end position="203"/>
    </location>
</feature>